<comment type="subcellular location">
    <subcellularLocation>
        <location evidence="1">Nucleus</location>
    </subcellularLocation>
</comment>
<dbReference type="EMBL" id="KZ303507">
    <property type="protein sequence ID" value="PIA15406.1"/>
    <property type="molecule type" value="Genomic_DNA"/>
</dbReference>
<feature type="non-terminal residue" evidence="5">
    <location>
        <position position="123"/>
    </location>
</feature>
<evidence type="ECO:0000313" key="6">
    <source>
        <dbReference type="Proteomes" id="UP000242474"/>
    </source>
</evidence>
<dbReference type="GO" id="GO:0005634">
    <property type="term" value="C:nucleus"/>
    <property type="evidence" value="ECO:0007669"/>
    <property type="project" value="UniProtKB-SubCell"/>
</dbReference>
<dbReference type="PANTHER" id="PTHR15111:SF0">
    <property type="entry name" value="UNCONVENTIONAL PREFOLDIN RPB5 INTERACTOR 1"/>
    <property type="match status" value="1"/>
</dbReference>
<evidence type="ECO:0000256" key="2">
    <source>
        <dbReference type="ARBA" id="ARBA00023242"/>
    </source>
</evidence>
<evidence type="ECO:0000256" key="4">
    <source>
        <dbReference type="SAM" id="Coils"/>
    </source>
</evidence>
<organism evidence="5 6">
    <name type="scientific">Coemansia reversa (strain ATCC 12441 / NRRL 1564)</name>
    <dbReference type="NCBI Taxonomy" id="763665"/>
    <lineage>
        <taxon>Eukaryota</taxon>
        <taxon>Fungi</taxon>
        <taxon>Fungi incertae sedis</taxon>
        <taxon>Zoopagomycota</taxon>
        <taxon>Kickxellomycotina</taxon>
        <taxon>Kickxellomycetes</taxon>
        <taxon>Kickxellales</taxon>
        <taxon>Kickxellaceae</taxon>
        <taxon>Coemansia</taxon>
    </lineage>
</organism>
<evidence type="ECO:0000256" key="1">
    <source>
        <dbReference type="ARBA" id="ARBA00004123"/>
    </source>
</evidence>
<reference evidence="5 6" key="1">
    <citation type="journal article" date="2015" name="Genome Biol. Evol.">
        <title>Phylogenomic analyses indicate that early fungi evolved digesting cell walls of algal ancestors of land plants.</title>
        <authorList>
            <person name="Chang Y."/>
            <person name="Wang S."/>
            <person name="Sekimoto S."/>
            <person name="Aerts A.L."/>
            <person name="Choi C."/>
            <person name="Clum A."/>
            <person name="LaButti K.M."/>
            <person name="Lindquist E.A."/>
            <person name="Yee Ngan C."/>
            <person name="Ohm R.A."/>
            <person name="Salamov A.A."/>
            <person name="Grigoriev I.V."/>
            <person name="Spatafora J.W."/>
            <person name="Berbee M.L."/>
        </authorList>
    </citation>
    <scope>NUCLEOTIDE SEQUENCE [LARGE SCALE GENOMIC DNA]</scope>
    <source>
        <strain evidence="5 6">NRRL 1564</strain>
    </source>
</reference>
<name>A0A2G5B8R0_COERN</name>
<dbReference type="GO" id="GO:0019212">
    <property type="term" value="F:phosphatase inhibitor activity"/>
    <property type="evidence" value="ECO:0007669"/>
    <property type="project" value="TreeGrafter"/>
</dbReference>
<dbReference type="CDD" id="cd23159">
    <property type="entry name" value="Prefoldin_URI1"/>
    <property type="match status" value="1"/>
</dbReference>
<evidence type="ECO:0000313" key="5">
    <source>
        <dbReference type="EMBL" id="PIA15406.1"/>
    </source>
</evidence>
<dbReference type="InterPro" id="IPR004127">
    <property type="entry name" value="Prefoldin_subunit_alpha"/>
</dbReference>
<sequence>MLQGSAKTHAKYIEQSKLTLEGALRQYDQYKVEYNELQHTLLELPNEVEYDAMVPVGPLAFFPGKIIDTNEIMVLLGDNWFVARSAKEAAEISKRREEYVDSKIAGLKKELQELNNRKDLAEK</sequence>
<keyword evidence="2" id="KW-0539">Nucleus</keyword>
<dbReference type="Pfam" id="PF02996">
    <property type="entry name" value="Prefoldin"/>
    <property type="match status" value="1"/>
</dbReference>
<dbReference type="PANTHER" id="PTHR15111">
    <property type="entry name" value="RNA POLYMERASE II SUBUNIT 5-MEDIATING PROTEIN NNX3"/>
    <property type="match status" value="1"/>
</dbReference>
<protein>
    <submittedName>
        <fullName evidence="5">Prefoldin</fullName>
    </submittedName>
</protein>
<dbReference type="SUPFAM" id="SSF46579">
    <property type="entry name" value="Prefoldin"/>
    <property type="match status" value="1"/>
</dbReference>
<dbReference type="GO" id="GO:0000122">
    <property type="term" value="P:negative regulation of transcription by RNA polymerase II"/>
    <property type="evidence" value="ECO:0007669"/>
    <property type="project" value="TreeGrafter"/>
</dbReference>
<gene>
    <name evidence="5" type="ORF">COEREDRAFT_44753</name>
</gene>
<keyword evidence="4" id="KW-0175">Coiled coil</keyword>
<dbReference type="InterPro" id="IPR009053">
    <property type="entry name" value="Prefoldin"/>
</dbReference>
<accession>A0A2G5B8R0</accession>
<dbReference type="STRING" id="763665.A0A2G5B8R0"/>
<dbReference type="GO" id="GO:0003714">
    <property type="term" value="F:transcription corepressor activity"/>
    <property type="evidence" value="ECO:0007669"/>
    <property type="project" value="TreeGrafter"/>
</dbReference>
<evidence type="ECO:0000256" key="3">
    <source>
        <dbReference type="ARBA" id="ARBA00038295"/>
    </source>
</evidence>
<dbReference type="OrthoDB" id="21413at2759"/>
<dbReference type="InterPro" id="IPR052255">
    <property type="entry name" value="RNA_pol_II_subunit5-mediator"/>
</dbReference>
<feature type="coiled-coil region" evidence="4">
    <location>
        <begin position="13"/>
        <end position="40"/>
    </location>
</feature>
<proteinExistence type="inferred from homology"/>
<keyword evidence="6" id="KW-1185">Reference proteome</keyword>
<comment type="similarity">
    <text evidence="3">Belongs to the RNA polymerase II subunit 5-mediating protein family.</text>
</comment>
<dbReference type="GO" id="GO:0003682">
    <property type="term" value="F:chromatin binding"/>
    <property type="evidence" value="ECO:0007669"/>
    <property type="project" value="TreeGrafter"/>
</dbReference>
<dbReference type="Gene3D" id="1.10.287.370">
    <property type="match status" value="1"/>
</dbReference>
<dbReference type="Proteomes" id="UP000242474">
    <property type="component" value="Unassembled WGS sequence"/>
</dbReference>
<dbReference type="AlphaFoldDB" id="A0A2G5B8R0"/>